<dbReference type="EMBL" id="CABVJF010000002">
    <property type="protein sequence ID" value="VVP78826.1"/>
    <property type="molecule type" value="Genomic_DNA"/>
</dbReference>
<gene>
    <name evidence="1" type="ORF">PS928_00518</name>
</gene>
<evidence type="ECO:0000313" key="1">
    <source>
        <dbReference type="EMBL" id="VVP78826.1"/>
    </source>
</evidence>
<dbReference type="OrthoDB" id="6984782at2"/>
<organism evidence="1 2">
    <name type="scientific">Pseudomonas fluorescens</name>
    <dbReference type="NCBI Taxonomy" id="294"/>
    <lineage>
        <taxon>Bacteria</taxon>
        <taxon>Pseudomonadati</taxon>
        <taxon>Pseudomonadota</taxon>
        <taxon>Gammaproteobacteria</taxon>
        <taxon>Pseudomonadales</taxon>
        <taxon>Pseudomonadaceae</taxon>
        <taxon>Pseudomonas</taxon>
    </lineage>
</organism>
<dbReference type="Proteomes" id="UP000381378">
    <property type="component" value="Unassembled WGS sequence"/>
</dbReference>
<dbReference type="RefSeq" id="WP_150785586.1">
    <property type="nucleotide sequence ID" value="NZ_CABVJF010000002.1"/>
</dbReference>
<accession>A0A5E7RWX0</accession>
<name>A0A5E7RWX0_PSEFL</name>
<protein>
    <submittedName>
        <fullName evidence="1">Uncharacterized protein</fullName>
    </submittedName>
</protein>
<sequence length="79" mass="8908">MPLTKPNQQLHRGLREAAVLFKWSRIDLMKLAVRLSEAGNEEVAWELLKIGSNFSDSEDLLTAFAEEVKAGRIVRGKVE</sequence>
<proteinExistence type="predicted"/>
<reference evidence="1 2" key="1">
    <citation type="submission" date="2019-09" db="EMBL/GenBank/DDBJ databases">
        <authorList>
            <person name="Chandra G."/>
            <person name="Truman W A."/>
        </authorList>
    </citation>
    <scope>NUCLEOTIDE SEQUENCE [LARGE SCALE GENOMIC DNA]</scope>
    <source>
        <strain evidence="1">PS928</strain>
    </source>
</reference>
<evidence type="ECO:0000313" key="2">
    <source>
        <dbReference type="Proteomes" id="UP000381378"/>
    </source>
</evidence>
<dbReference type="AlphaFoldDB" id="A0A5E7RWX0"/>